<comment type="caution">
    <text evidence="3">The sequence shown here is derived from an EMBL/GenBank/DDBJ whole genome shotgun (WGS) entry which is preliminary data.</text>
</comment>
<feature type="compositionally biased region" description="Polar residues" evidence="1">
    <location>
        <begin position="299"/>
        <end position="312"/>
    </location>
</feature>
<dbReference type="OrthoDB" id="5431149at2759"/>
<feature type="region of interest" description="Disordered" evidence="1">
    <location>
        <begin position="290"/>
        <end position="312"/>
    </location>
</feature>
<keyword evidence="2" id="KW-0472">Membrane</keyword>
<feature type="region of interest" description="Disordered" evidence="1">
    <location>
        <begin position="148"/>
        <end position="197"/>
    </location>
</feature>
<dbReference type="EMBL" id="ML978128">
    <property type="protein sequence ID" value="KAF2097044.1"/>
    <property type="molecule type" value="Genomic_DNA"/>
</dbReference>
<feature type="region of interest" description="Disordered" evidence="1">
    <location>
        <begin position="327"/>
        <end position="346"/>
    </location>
</feature>
<dbReference type="Proteomes" id="UP000799772">
    <property type="component" value="Unassembled WGS sequence"/>
</dbReference>
<feature type="compositionally biased region" description="Low complexity" evidence="1">
    <location>
        <begin position="182"/>
        <end position="197"/>
    </location>
</feature>
<gene>
    <name evidence="3" type="ORF">NA57DRAFT_77297</name>
</gene>
<accession>A0A9P4M8Q0</accession>
<keyword evidence="4" id="KW-1185">Reference proteome</keyword>
<keyword evidence="2" id="KW-1133">Transmembrane helix</keyword>
<feature type="transmembrane region" description="Helical" evidence="2">
    <location>
        <begin position="77"/>
        <end position="101"/>
    </location>
</feature>
<reference evidence="3" key="1">
    <citation type="journal article" date="2020" name="Stud. Mycol.">
        <title>101 Dothideomycetes genomes: a test case for predicting lifestyles and emergence of pathogens.</title>
        <authorList>
            <person name="Haridas S."/>
            <person name="Albert R."/>
            <person name="Binder M."/>
            <person name="Bloem J."/>
            <person name="Labutti K."/>
            <person name="Salamov A."/>
            <person name="Andreopoulos B."/>
            <person name="Baker S."/>
            <person name="Barry K."/>
            <person name="Bills G."/>
            <person name="Bluhm B."/>
            <person name="Cannon C."/>
            <person name="Castanera R."/>
            <person name="Culley D."/>
            <person name="Daum C."/>
            <person name="Ezra D."/>
            <person name="Gonzalez J."/>
            <person name="Henrissat B."/>
            <person name="Kuo A."/>
            <person name="Liang C."/>
            <person name="Lipzen A."/>
            <person name="Lutzoni F."/>
            <person name="Magnuson J."/>
            <person name="Mondo S."/>
            <person name="Nolan M."/>
            <person name="Ohm R."/>
            <person name="Pangilinan J."/>
            <person name="Park H.-J."/>
            <person name="Ramirez L."/>
            <person name="Alfaro M."/>
            <person name="Sun H."/>
            <person name="Tritt A."/>
            <person name="Yoshinaga Y."/>
            <person name="Zwiers L.-H."/>
            <person name="Turgeon B."/>
            <person name="Goodwin S."/>
            <person name="Spatafora J."/>
            <person name="Crous P."/>
            <person name="Grigoriev I."/>
        </authorList>
    </citation>
    <scope>NUCLEOTIDE SEQUENCE</scope>
    <source>
        <strain evidence="3">CBS 133067</strain>
    </source>
</reference>
<evidence type="ECO:0000256" key="2">
    <source>
        <dbReference type="SAM" id="Phobius"/>
    </source>
</evidence>
<protein>
    <submittedName>
        <fullName evidence="3">Uncharacterized protein</fullName>
    </submittedName>
</protein>
<feature type="region of interest" description="Disordered" evidence="1">
    <location>
        <begin position="400"/>
        <end position="443"/>
    </location>
</feature>
<feature type="transmembrane region" description="Helical" evidence="2">
    <location>
        <begin position="6"/>
        <end position="28"/>
    </location>
</feature>
<feature type="transmembrane region" description="Helical" evidence="2">
    <location>
        <begin position="113"/>
        <end position="136"/>
    </location>
</feature>
<keyword evidence="2" id="KW-0812">Transmembrane</keyword>
<sequence>MQLERVVFWSFGATAFPFLSTSTVLTILDAVTTSTLHMEVVVAAAVFEVIALGCLALVLVLRSADWSGYRPPSKMRILLVPSICATFATLAGALTLAELILREKENQAASRMNADIAICAVAIFTQAIFYATALIARPRLDNSLYTRSQDDIRATTPRQDPTPPMSLRILTPPKPLIRRDSNPSPTLTNNSSNSLPSLRTSVNQMVRPITSKTKLITSRVNTSHDTKLSQSLRSSIDSFGQLDAFDTWDTSDVDSQNRDAVLHTASRRTPALEPIPGSRPASRALESLEAALSDPSLPRTASTTPSPVEQMSSPVIDRPITAYSNYTSRSRHGGSMVSLTSRPTSPSVNEAHIHPLFRTDSPTPPPAATPGTVIHASPMGGQYIAPPNRPYSRMRAGSRETLRGRSPSLLRSTSVENVAPGIETPPKRELTPPIPDFILSGVS</sequence>
<feature type="transmembrane region" description="Helical" evidence="2">
    <location>
        <begin position="40"/>
        <end position="61"/>
    </location>
</feature>
<dbReference type="AlphaFoldDB" id="A0A9P4M8Q0"/>
<name>A0A9P4M8Q0_9PEZI</name>
<proteinExistence type="predicted"/>
<feature type="compositionally biased region" description="Polar residues" evidence="1">
    <location>
        <begin position="337"/>
        <end position="346"/>
    </location>
</feature>
<organism evidence="3 4">
    <name type="scientific">Rhizodiscina lignyota</name>
    <dbReference type="NCBI Taxonomy" id="1504668"/>
    <lineage>
        <taxon>Eukaryota</taxon>
        <taxon>Fungi</taxon>
        <taxon>Dikarya</taxon>
        <taxon>Ascomycota</taxon>
        <taxon>Pezizomycotina</taxon>
        <taxon>Dothideomycetes</taxon>
        <taxon>Pleosporomycetidae</taxon>
        <taxon>Aulographales</taxon>
        <taxon>Rhizodiscinaceae</taxon>
        <taxon>Rhizodiscina</taxon>
    </lineage>
</organism>
<evidence type="ECO:0000313" key="4">
    <source>
        <dbReference type="Proteomes" id="UP000799772"/>
    </source>
</evidence>
<evidence type="ECO:0000313" key="3">
    <source>
        <dbReference type="EMBL" id="KAF2097044.1"/>
    </source>
</evidence>
<evidence type="ECO:0000256" key="1">
    <source>
        <dbReference type="SAM" id="MobiDB-lite"/>
    </source>
</evidence>